<dbReference type="InterPro" id="IPR041494">
    <property type="entry name" value="PIN7"/>
</dbReference>
<dbReference type="RefSeq" id="WP_274584547.1">
    <property type="nucleotide sequence ID" value="NZ_CP146598.1"/>
</dbReference>
<dbReference type="EMBL" id="JAPQFL010000001">
    <property type="protein sequence ID" value="MDD9327298.1"/>
    <property type="molecule type" value="Genomic_DNA"/>
</dbReference>
<reference evidence="2" key="1">
    <citation type="submission" date="2022-10" db="EMBL/GenBank/DDBJ databases">
        <authorList>
            <person name="Boutroux M."/>
        </authorList>
    </citation>
    <scope>NUCLEOTIDE SEQUENCE</scope>
    <source>
        <strain evidence="2">51.81</strain>
    </source>
</reference>
<name>A0A9X4IDN0_9NEIS</name>
<evidence type="ECO:0000259" key="1">
    <source>
        <dbReference type="Pfam" id="PF18475"/>
    </source>
</evidence>
<keyword evidence="4" id="KW-1185">Reference proteome</keyword>
<dbReference type="Pfam" id="PF18475">
    <property type="entry name" value="PIN7"/>
    <property type="match status" value="1"/>
</dbReference>
<sequence>MKHLLIELTQTQAADLNKIHEQDCCVWLFVPAGRDSLPLDLAESLCRFGSRVQFIRMAHKSRDSLGFYFSFYIGRITLEDPAAQIIILSQDEGFDPLLQHIGQSGLADHTLRLNQIGGKAAAPLHQPETPPEKTVPENDPPDPLAQKHFELCLKKSIAGLAAADTRPADSGGLAKLLKKILTADARRLSKDKRKALLQDIQNRLFELGFILDGHSGGLTYRLHAADLEARLTDAVRRCKPRNKNALFALIRSHAEPLLQHSWSEQIAYDICRRLADAGLLNLHGQRVLYPVAPAAEAQITEIPAPSGRTAPVSDGLTPAAAKALATLRKIHRTKPRQYDKLINSLVQWLRSSEDEARAAAAELLAAGYIRQEDHGGIAYTL</sequence>
<accession>A0A9X4IDN0</accession>
<gene>
    <name evidence="2" type="ORF">ORY91_000682</name>
    <name evidence="3" type="ORF">V9W64_02795</name>
</gene>
<evidence type="ECO:0000313" key="3">
    <source>
        <dbReference type="EMBL" id="WWY03688.1"/>
    </source>
</evidence>
<organism evidence="2">
    <name type="scientific">Neisseria leonii</name>
    <dbReference type="NCBI Taxonomy" id="2995413"/>
    <lineage>
        <taxon>Bacteria</taxon>
        <taxon>Pseudomonadati</taxon>
        <taxon>Pseudomonadota</taxon>
        <taxon>Betaproteobacteria</taxon>
        <taxon>Neisseriales</taxon>
        <taxon>Neisseriaceae</taxon>
        <taxon>Neisseria</taxon>
    </lineage>
</organism>
<dbReference type="Proteomes" id="UP001149607">
    <property type="component" value="Chromosome"/>
</dbReference>
<evidence type="ECO:0000313" key="4">
    <source>
        <dbReference type="Proteomes" id="UP001149607"/>
    </source>
</evidence>
<feature type="domain" description="PIN-like" evidence="1">
    <location>
        <begin position="10"/>
        <end position="105"/>
    </location>
</feature>
<dbReference type="EMBL" id="CP146598">
    <property type="protein sequence ID" value="WWY03688.1"/>
    <property type="molecule type" value="Genomic_DNA"/>
</dbReference>
<protein>
    <submittedName>
        <fullName evidence="2">PIN domain-containing protein</fullName>
    </submittedName>
</protein>
<evidence type="ECO:0000313" key="2">
    <source>
        <dbReference type="EMBL" id="MDD9327298.1"/>
    </source>
</evidence>
<proteinExistence type="predicted"/>
<reference evidence="3" key="2">
    <citation type="submission" date="2024-02" db="EMBL/GenBank/DDBJ databases">
        <title>Neisseria leonii sp. nov.</title>
        <authorList>
            <person name="Boutroux M."/>
            <person name="Favre-Rochex S."/>
            <person name="Gorgette O."/>
            <person name="Touak G."/>
            <person name="Muhle E."/>
            <person name="Chesneau O."/>
            <person name="Clermont D."/>
            <person name="Rahi P."/>
        </authorList>
    </citation>
    <scope>NUCLEOTIDE SEQUENCE</scope>
    <source>
        <strain evidence="3">51.81</strain>
    </source>
</reference>
<dbReference type="AlphaFoldDB" id="A0A9X4IDN0"/>